<feature type="compositionally biased region" description="Basic and acidic residues" evidence="1">
    <location>
        <begin position="103"/>
        <end position="116"/>
    </location>
</feature>
<proteinExistence type="predicted"/>
<dbReference type="Proteomes" id="UP001374584">
    <property type="component" value="Unassembled WGS sequence"/>
</dbReference>
<name>A0AAN9N7D5_PHACN</name>
<evidence type="ECO:0000313" key="3">
    <source>
        <dbReference type="Proteomes" id="UP001374584"/>
    </source>
</evidence>
<dbReference type="AlphaFoldDB" id="A0AAN9N7D5"/>
<protein>
    <submittedName>
        <fullName evidence="2">Uncharacterized protein</fullName>
    </submittedName>
</protein>
<reference evidence="2 3" key="1">
    <citation type="submission" date="2024-01" db="EMBL/GenBank/DDBJ databases">
        <title>The genomes of 5 underutilized Papilionoideae crops provide insights into root nodulation and disease resistanc.</title>
        <authorList>
            <person name="Jiang F."/>
        </authorList>
    </citation>
    <scope>NUCLEOTIDE SEQUENCE [LARGE SCALE GENOMIC DNA]</scope>
    <source>
        <strain evidence="2">JINMINGXINNONG_FW02</strain>
        <tissue evidence="2">Leaves</tissue>
    </source>
</reference>
<evidence type="ECO:0000313" key="2">
    <source>
        <dbReference type="EMBL" id="KAK7368024.1"/>
    </source>
</evidence>
<sequence length="208" mass="22465">MESWWCSSDILCRYLRTSWIVLEWDKILVSRWELLVGVANEDDLVDNPTEATTDERANPVDPVVIPGLVNYDRFECEGGGGHEGQEEGCHHGAQELGDNVDDTAEKGDVASDKGIKGDGGVHVTSEDVGTDEDGDKRIECMGDGGGDEIDRCDSALSVSLLKAMPESKSVNTMMRVEMNSVRPAFNVSGLVASSGHALFGKNAPFKAF</sequence>
<feature type="region of interest" description="Disordered" evidence="1">
    <location>
        <begin position="94"/>
        <end position="135"/>
    </location>
</feature>
<dbReference type="EMBL" id="JAYMYR010000004">
    <property type="protein sequence ID" value="KAK7368024.1"/>
    <property type="molecule type" value="Genomic_DNA"/>
</dbReference>
<keyword evidence="3" id="KW-1185">Reference proteome</keyword>
<organism evidence="2 3">
    <name type="scientific">Phaseolus coccineus</name>
    <name type="common">Scarlet runner bean</name>
    <name type="synonym">Phaseolus multiflorus</name>
    <dbReference type="NCBI Taxonomy" id="3886"/>
    <lineage>
        <taxon>Eukaryota</taxon>
        <taxon>Viridiplantae</taxon>
        <taxon>Streptophyta</taxon>
        <taxon>Embryophyta</taxon>
        <taxon>Tracheophyta</taxon>
        <taxon>Spermatophyta</taxon>
        <taxon>Magnoliopsida</taxon>
        <taxon>eudicotyledons</taxon>
        <taxon>Gunneridae</taxon>
        <taxon>Pentapetalae</taxon>
        <taxon>rosids</taxon>
        <taxon>fabids</taxon>
        <taxon>Fabales</taxon>
        <taxon>Fabaceae</taxon>
        <taxon>Papilionoideae</taxon>
        <taxon>50 kb inversion clade</taxon>
        <taxon>NPAAA clade</taxon>
        <taxon>indigoferoid/millettioid clade</taxon>
        <taxon>Phaseoleae</taxon>
        <taxon>Phaseolus</taxon>
    </lineage>
</organism>
<accession>A0AAN9N7D5</accession>
<evidence type="ECO:0000256" key="1">
    <source>
        <dbReference type="SAM" id="MobiDB-lite"/>
    </source>
</evidence>
<comment type="caution">
    <text evidence="2">The sequence shown here is derived from an EMBL/GenBank/DDBJ whole genome shotgun (WGS) entry which is preliminary data.</text>
</comment>
<gene>
    <name evidence="2" type="ORF">VNO80_10046</name>
</gene>